<dbReference type="InterPro" id="IPR050985">
    <property type="entry name" value="Alpha-glycosidase_related"/>
</dbReference>
<reference evidence="10" key="1">
    <citation type="submission" date="2017-05" db="EMBL/GenBank/DDBJ databases">
        <title>Engineering Geobacillus thermodenitrificans to introduce cellulolytic activity; expression of native and heterologous cellulase genes.</title>
        <authorList>
            <person name="Daas M.J.A."/>
            <person name="Nijsse B."/>
            <person name="van de Weijer A.H.P."/>
            <person name="Groenendaal B.W.A.J."/>
            <person name="Janssen F."/>
            <person name="van der Oost J."/>
            <person name="van Kranenburg R."/>
        </authorList>
    </citation>
    <scope>NUCLEOTIDE SEQUENCE</scope>
    <source>
        <strain evidence="10">T81</strain>
    </source>
</reference>
<evidence type="ECO:0000259" key="9">
    <source>
        <dbReference type="Pfam" id="PF21365"/>
    </source>
</evidence>
<dbReference type="Pfam" id="PF01055">
    <property type="entry name" value="Glyco_hydro_31_2nd"/>
    <property type="match status" value="1"/>
</dbReference>
<dbReference type="AlphaFoldDB" id="A0A291I5K0"/>
<proteinExistence type="inferred from homology"/>
<dbReference type="GO" id="GO:0005975">
    <property type="term" value="P:carbohydrate metabolic process"/>
    <property type="evidence" value="ECO:0007669"/>
    <property type="project" value="InterPro"/>
</dbReference>
<accession>A0A291I5K0</accession>
<dbReference type="SUPFAM" id="SSF74650">
    <property type="entry name" value="Galactose mutarotase-like"/>
    <property type="match status" value="1"/>
</dbReference>
<dbReference type="InterPro" id="IPR017853">
    <property type="entry name" value="GH"/>
</dbReference>
<dbReference type="SUPFAM" id="SSF51445">
    <property type="entry name" value="(Trans)glycosidases"/>
    <property type="match status" value="1"/>
</dbReference>
<feature type="domain" description="Glycoside hydrolase family 31 N-terminal" evidence="8">
    <location>
        <begin position="93"/>
        <end position="256"/>
    </location>
</feature>
<protein>
    <recommendedName>
        <fullName evidence="5">alpha-D-xyloside xylohydrolase</fullName>
        <ecNumber evidence="5">3.2.1.177</ecNumber>
    </recommendedName>
</protein>
<comment type="catalytic activity">
    <reaction evidence="4">
        <text>Hydrolysis of terminal, non-reducing alpha-D-xylose residues with release of alpha-D-xylose.</text>
        <dbReference type="EC" id="3.2.1.177"/>
    </reaction>
</comment>
<name>A0A291I5K0_GEOTD</name>
<dbReference type="CDD" id="cd06593">
    <property type="entry name" value="GH31_xylosidase_YicI"/>
    <property type="match status" value="1"/>
</dbReference>
<dbReference type="InterPro" id="IPR013780">
    <property type="entry name" value="Glyco_hydro_b"/>
</dbReference>
<evidence type="ECO:0000256" key="1">
    <source>
        <dbReference type="ARBA" id="ARBA00007806"/>
    </source>
</evidence>
<dbReference type="InterPro" id="IPR011013">
    <property type="entry name" value="Gal_mutarotase_sf_dom"/>
</dbReference>
<organism evidence="10">
    <name type="scientific">Geobacillus thermodenitrificans</name>
    <dbReference type="NCBI Taxonomy" id="33940"/>
    <lineage>
        <taxon>Bacteria</taxon>
        <taxon>Bacillati</taxon>
        <taxon>Bacillota</taxon>
        <taxon>Bacilli</taxon>
        <taxon>Bacillales</taxon>
        <taxon>Anoxybacillaceae</taxon>
        <taxon>Geobacillus</taxon>
    </lineage>
</organism>
<comment type="similarity">
    <text evidence="1 6">Belongs to the glycosyl hydrolase 31 family.</text>
</comment>
<dbReference type="InterPro" id="IPR000322">
    <property type="entry name" value="Glyco_hydro_31_TIM"/>
</dbReference>
<sequence length="812" mass="93126">MAGQLNLTFNSQMGRGVKEQLKISNRLLLPLHRTRGEKMKFIDGNWLTREGFHFIYAIQPYRTYIKDRAVEVLVAPKDVTERSAQLDVPLLTITFSSPMADVISVRIDRHQGRKKRFPHFHINEQANVSVEIIDSDSMVIMKSGKMAVHIPKQGNWKVEYFYDNKRLTGSEYKSMAHITGPDGKTYIREELNLSVAENIYGLGERFTHFVKNGQSVEIWNRDGGTSTEQAYKNIPFYLSNRGYGVFVNHPENVSFEVGSERVSKVQFSVEGESLHYFIIGGDSLKSVLNNYTILTGKPSLPPAWSFGLWLTTSFTTDYDEETVNRFVDGMLSRDIPLSVFHFDCFWMKAFHWCDFEWDRDIFPDPEGMIERLKQKGLKICVWINPYIAQRSKLFQEACEKGYLLRKENGDVWQWDKWQPGMGIVDFTNPEACRWYADHLRRLVDMGVDCFKTDFGERIPTDVVYYNGADPQKMHNYYTYLYNKVVYEVLVEKRGKNEAVLFARSATVGSQQFPVHWGGDCYATYESMAESLRGGLSLGLSGFGFWSHDIGGFENTASADLYKRWTAFGLLSSHSRLHGNQSYRVPWLFDEEAVDVTRFFTKLKYKLMPYIYAQAVKSANEGIPMMRAMVLEFSDDPSCDYLDRQYMFGDSLLVAPIFNGEGIASYYLPEGVWTHLLSNKQIKGGRWLKETYDYMSLPLFVRPNSIIAIGSNDTTPVYDYMDHVEFHVFELEDGKTASTHIYNTDGEMEQSVLARREGNKIIITAGKETAKHWSVVLRGIDQFSSLLGAVCESTPLGLKVVPKPYAKEVEILL</sequence>
<feature type="domain" description="Glycoside hydrolase family 31 TIM barrel" evidence="7">
    <location>
        <begin position="298"/>
        <end position="612"/>
    </location>
</feature>
<dbReference type="GO" id="GO:0061634">
    <property type="term" value="F:alpha-D-xyloside xylohydrolase"/>
    <property type="evidence" value="ECO:0007669"/>
    <property type="project" value="UniProtKB-EC"/>
</dbReference>
<evidence type="ECO:0000256" key="4">
    <source>
        <dbReference type="ARBA" id="ARBA00052064"/>
    </source>
</evidence>
<keyword evidence="3 6" id="KW-0326">Glycosidase</keyword>
<dbReference type="Gene3D" id="2.60.40.1760">
    <property type="entry name" value="glycosyl hydrolase (family 31)"/>
    <property type="match status" value="1"/>
</dbReference>
<dbReference type="Pfam" id="PF21365">
    <property type="entry name" value="Glyco_hydro_31_3rd"/>
    <property type="match status" value="1"/>
</dbReference>
<evidence type="ECO:0000256" key="6">
    <source>
        <dbReference type="RuleBase" id="RU361185"/>
    </source>
</evidence>
<evidence type="ECO:0000256" key="3">
    <source>
        <dbReference type="ARBA" id="ARBA00023295"/>
    </source>
</evidence>
<gene>
    <name evidence="10" type="primary">yicI</name>
</gene>
<keyword evidence="2 6" id="KW-0378">Hydrolase</keyword>
<feature type="domain" description="Glycosyl hydrolase family 31 C-terminal" evidence="9">
    <location>
        <begin position="621"/>
        <end position="706"/>
    </location>
</feature>
<dbReference type="CDD" id="cd14752">
    <property type="entry name" value="GH31_N"/>
    <property type="match status" value="1"/>
</dbReference>
<dbReference type="SUPFAM" id="SSF117125">
    <property type="entry name" value="Putative glucosidase YicI, C-terminal domain"/>
    <property type="match status" value="1"/>
</dbReference>
<dbReference type="PANTHER" id="PTHR43053">
    <property type="entry name" value="GLYCOSIDASE FAMILY 31"/>
    <property type="match status" value="1"/>
</dbReference>
<evidence type="ECO:0000313" key="10">
    <source>
        <dbReference type="EMBL" id="ATG84601.1"/>
    </source>
</evidence>
<dbReference type="PANTHER" id="PTHR43053:SF4">
    <property type="entry name" value="MYOGENESIS-REGULATING GLYCOSIDASE"/>
    <property type="match status" value="1"/>
</dbReference>
<evidence type="ECO:0000259" key="7">
    <source>
        <dbReference type="Pfam" id="PF01055"/>
    </source>
</evidence>
<dbReference type="Pfam" id="PF13802">
    <property type="entry name" value="Gal_mutarotas_2"/>
    <property type="match status" value="1"/>
</dbReference>
<dbReference type="EMBL" id="MF170616">
    <property type="protein sequence ID" value="ATG84601.1"/>
    <property type="molecule type" value="Genomic_DNA"/>
</dbReference>
<dbReference type="EC" id="3.2.1.177" evidence="5"/>
<evidence type="ECO:0000259" key="8">
    <source>
        <dbReference type="Pfam" id="PF13802"/>
    </source>
</evidence>
<dbReference type="Gene3D" id="2.60.40.1180">
    <property type="entry name" value="Golgi alpha-mannosidase II"/>
    <property type="match status" value="2"/>
</dbReference>
<dbReference type="GO" id="GO:0030246">
    <property type="term" value="F:carbohydrate binding"/>
    <property type="evidence" value="ECO:0007669"/>
    <property type="project" value="InterPro"/>
</dbReference>
<dbReference type="Gene3D" id="3.20.20.80">
    <property type="entry name" value="Glycosidases"/>
    <property type="match status" value="1"/>
</dbReference>
<dbReference type="SUPFAM" id="SSF51011">
    <property type="entry name" value="Glycosyl hydrolase domain"/>
    <property type="match status" value="1"/>
</dbReference>
<evidence type="ECO:0000256" key="5">
    <source>
        <dbReference type="ARBA" id="ARBA00066962"/>
    </source>
</evidence>
<dbReference type="NCBIfam" id="NF007940">
    <property type="entry name" value="PRK10658.1"/>
    <property type="match status" value="1"/>
</dbReference>
<evidence type="ECO:0000256" key="2">
    <source>
        <dbReference type="ARBA" id="ARBA00022801"/>
    </source>
</evidence>
<dbReference type="InterPro" id="IPR025887">
    <property type="entry name" value="Glyco_hydro_31_N_dom"/>
</dbReference>
<dbReference type="FunFam" id="3.20.20.80:FF:000053">
    <property type="entry name" value="Alpha-xylosidase YicI"/>
    <property type="match status" value="1"/>
</dbReference>
<dbReference type="InterPro" id="IPR048395">
    <property type="entry name" value="Glyco_hydro_31_C"/>
</dbReference>